<gene>
    <name evidence="2" type="ORF">D6B99_12480</name>
</gene>
<dbReference type="InterPro" id="IPR009207">
    <property type="entry name" value="SET7_MeTrfase"/>
</dbReference>
<keyword evidence="2" id="KW-0489">Methyltransferase</keyword>
<dbReference type="GO" id="GO:0032259">
    <property type="term" value="P:methylation"/>
    <property type="evidence" value="ECO:0007669"/>
    <property type="project" value="UniProtKB-KW"/>
</dbReference>
<dbReference type="PROSITE" id="PS50280">
    <property type="entry name" value="SET"/>
    <property type="match status" value="1"/>
</dbReference>
<accession>A0A386HRM8</accession>
<reference evidence="2 3" key="1">
    <citation type="submission" date="2018-09" db="EMBL/GenBank/DDBJ databases">
        <title>Arachidicoccus sp. nov., a bacterium isolated from soil.</title>
        <authorList>
            <person name="Weon H.-Y."/>
            <person name="Kwon S.-W."/>
            <person name="Lee S.A."/>
        </authorList>
    </citation>
    <scope>NUCLEOTIDE SEQUENCE [LARGE SCALE GENOMIC DNA]</scope>
    <source>
        <strain evidence="2 3">KIS59-12</strain>
    </source>
</reference>
<dbReference type="Gene3D" id="2.170.270.10">
    <property type="entry name" value="SET domain"/>
    <property type="match status" value="1"/>
</dbReference>
<evidence type="ECO:0000313" key="2">
    <source>
        <dbReference type="EMBL" id="AYD48342.1"/>
    </source>
</evidence>
<evidence type="ECO:0000259" key="1">
    <source>
        <dbReference type="PROSITE" id="PS50280"/>
    </source>
</evidence>
<dbReference type="EMBL" id="CP032489">
    <property type="protein sequence ID" value="AYD48342.1"/>
    <property type="molecule type" value="Genomic_DNA"/>
</dbReference>
<dbReference type="GO" id="GO:0062122">
    <property type="term" value="F:histone H3K37 methyltransferase activity"/>
    <property type="evidence" value="ECO:0007669"/>
    <property type="project" value="InterPro"/>
</dbReference>
<keyword evidence="2" id="KW-0808">Transferase</keyword>
<dbReference type="CDD" id="cd10540">
    <property type="entry name" value="SET_SpSet7-like"/>
    <property type="match status" value="1"/>
</dbReference>
<dbReference type="InterPro" id="IPR001214">
    <property type="entry name" value="SET_dom"/>
</dbReference>
<dbReference type="OrthoDB" id="279507at2"/>
<dbReference type="AlphaFoldDB" id="A0A386HRM8"/>
<dbReference type="Proteomes" id="UP000266118">
    <property type="component" value="Chromosome"/>
</dbReference>
<name>A0A386HRM8_9BACT</name>
<dbReference type="Pfam" id="PF00856">
    <property type="entry name" value="SET"/>
    <property type="match status" value="1"/>
</dbReference>
<keyword evidence="3" id="KW-1185">Reference proteome</keyword>
<dbReference type="KEGG" id="ark:D6B99_12480"/>
<dbReference type="SMART" id="SM00317">
    <property type="entry name" value="SET"/>
    <property type="match status" value="1"/>
</dbReference>
<dbReference type="RefSeq" id="WP_119988981.1">
    <property type="nucleotide sequence ID" value="NZ_CP032489.1"/>
</dbReference>
<dbReference type="PIRSF" id="PIRSF022536">
    <property type="entry name" value="A612L_SET"/>
    <property type="match status" value="1"/>
</dbReference>
<proteinExistence type="predicted"/>
<dbReference type="InterPro" id="IPR046341">
    <property type="entry name" value="SET_dom_sf"/>
</dbReference>
<dbReference type="SUPFAM" id="SSF82199">
    <property type="entry name" value="SET domain"/>
    <property type="match status" value="1"/>
</dbReference>
<sequence length="131" mass="14912">MIFPFLTIAPSGNKGKGVFTSENILANTIIEISPVIVLSAKERKQLENTKLFHYIFEWGDSRKKAAVALGYVSMYNHSYDANCEYEMDFDEASITIKTVKAIKKGEELHINYNAVHNDATEVWFHHLIDQS</sequence>
<organism evidence="2 3">
    <name type="scientific">Arachidicoccus soli</name>
    <dbReference type="NCBI Taxonomy" id="2341117"/>
    <lineage>
        <taxon>Bacteria</taxon>
        <taxon>Pseudomonadati</taxon>
        <taxon>Bacteroidota</taxon>
        <taxon>Chitinophagia</taxon>
        <taxon>Chitinophagales</taxon>
        <taxon>Chitinophagaceae</taxon>
        <taxon>Arachidicoccus</taxon>
    </lineage>
</organism>
<protein>
    <submittedName>
        <fullName evidence="2">SET domain-containing protein-lysine N-methyltransferase</fullName>
    </submittedName>
</protein>
<feature type="domain" description="SET" evidence="1">
    <location>
        <begin position="4"/>
        <end position="113"/>
    </location>
</feature>
<evidence type="ECO:0000313" key="3">
    <source>
        <dbReference type="Proteomes" id="UP000266118"/>
    </source>
</evidence>